<keyword evidence="3" id="KW-1185">Reference proteome</keyword>
<organism evidence="2 3">
    <name type="scientific">Lederbergia ruris</name>
    <dbReference type="NCBI Taxonomy" id="217495"/>
    <lineage>
        <taxon>Bacteria</taxon>
        <taxon>Bacillati</taxon>
        <taxon>Bacillota</taxon>
        <taxon>Bacilli</taxon>
        <taxon>Bacillales</taxon>
        <taxon>Bacillaceae</taxon>
        <taxon>Lederbergia</taxon>
    </lineage>
</organism>
<feature type="region of interest" description="Disordered" evidence="1">
    <location>
        <begin position="134"/>
        <end position="205"/>
    </location>
</feature>
<reference evidence="2 3" key="1">
    <citation type="submission" date="2021-03" db="EMBL/GenBank/DDBJ databases">
        <title>Antimicrobial resistance genes in bacteria isolated from Japanese honey, and their potential for conferring macrolide and lincosamide resistance in the American foulbrood pathogen Paenibacillus larvae.</title>
        <authorList>
            <person name="Okamoto M."/>
            <person name="Kumagai M."/>
            <person name="Kanamori H."/>
            <person name="Takamatsu D."/>
        </authorList>
    </citation>
    <scope>NUCLEOTIDE SEQUENCE [LARGE SCALE GENOMIC DNA]</scope>
    <source>
        <strain evidence="2 3">J8TS2</strain>
    </source>
</reference>
<dbReference type="Pfam" id="PF14181">
    <property type="entry name" value="YqfQ"/>
    <property type="match status" value="1"/>
</dbReference>
<evidence type="ECO:0008006" key="4">
    <source>
        <dbReference type="Google" id="ProtNLM"/>
    </source>
</evidence>
<feature type="region of interest" description="Disordered" evidence="1">
    <location>
        <begin position="1"/>
        <end position="20"/>
    </location>
</feature>
<dbReference type="EMBL" id="BORB01000001">
    <property type="protein sequence ID" value="GIN55799.1"/>
    <property type="molecule type" value="Genomic_DNA"/>
</dbReference>
<name>A0ABQ4KEC0_9BACI</name>
<evidence type="ECO:0000313" key="3">
    <source>
        <dbReference type="Proteomes" id="UP000679950"/>
    </source>
</evidence>
<comment type="caution">
    <text evidence="2">The sequence shown here is derived from an EMBL/GenBank/DDBJ whole genome shotgun (WGS) entry which is preliminary data.</text>
</comment>
<dbReference type="Proteomes" id="UP000679950">
    <property type="component" value="Unassembled WGS sequence"/>
</dbReference>
<dbReference type="InterPro" id="IPR025571">
    <property type="entry name" value="YqfQ"/>
</dbReference>
<gene>
    <name evidence="2" type="primary">yqfQ</name>
    <name evidence="2" type="ORF">J8TS2_01180</name>
</gene>
<evidence type="ECO:0000256" key="1">
    <source>
        <dbReference type="SAM" id="MobiDB-lite"/>
    </source>
</evidence>
<evidence type="ECO:0000313" key="2">
    <source>
        <dbReference type="EMBL" id="GIN55799.1"/>
    </source>
</evidence>
<sequence>MALRNPGPMPPTRMGWPARGIGQSGMFGPGPRGMMRGMPSFGQQPGLSANRGLLARLFSRQAAPEAASMFTRAGGAQPSLLQGLTNPQTIGNFLGKTQNVLNTAQQIGPIIQQYGPMVRNLPAMWKIYQGLTSSGNDEAKDESTTTEKQSIDDILLDESSNESTDEQKKEKSKEAKTEKSKKTETVPREKERKKGESVPKLYIPS</sequence>
<feature type="compositionally biased region" description="Basic and acidic residues" evidence="1">
    <location>
        <begin position="137"/>
        <end position="151"/>
    </location>
</feature>
<feature type="compositionally biased region" description="Basic and acidic residues" evidence="1">
    <location>
        <begin position="165"/>
        <end position="197"/>
    </location>
</feature>
<protein>
    <recommendedName>
        <fullName evidence="4">YqfQ-like protein</fullName>
    </recommendedName>
</protein>
<proteinExistence type="predicted"/>
<dbReference type="RefSeq" id="WP_212964861.1">
    <property type="nucleotide sequence ID" value="NZ_BORB01000001.1"/>
</dbReference>
<accession>A0ABQ4KEC0</accession>
<feature type="compositionally biased region" description="Acidic residues" evidence="1">
    <location>
        <begin position="154"/>
        <end position="164"/>
    </location>
</feature>